<reference evidence="1 2" key="1">
    <citation type="submission" date="2023-10" db="EMBL/GenBank/DDBJ databases">
        <title>Sorlinia euscelidii gen. nov., sp. nov., an acetic acid bacteria isolated from the gut of Euscelidius variegatus emitter.</title>
        <authorList>
            <person name="Michoud G."/>
            <person name="Marasco R."/>
            <person name="Seferji K."/>
            <person name="Gonella E."/>
            <person name="Garuglieri E."/>
            <person name="Alma A."/>
            <person name="Mapelli F."/>
            <person name="Borin S."/>
            <person name="Daffonchio D."/>
            <person name="Crotti E."/>
        </authorList>
    </citation>
    <scope>NUCLEOTIDE SEQUENCE [LARGE SCALE GENOMIC DNA]</scope>
    <source>
        <strain evidence="1 2">EV16P</strain>
    </source>
</reference>
<organism evidence="1 2">
    <name type="scientific">Sorlinia euscelidii</name>
    <dbReference type="NCBI Taxonomy" id="3081148"/>
    <lineage>
        <taxon>Bacteria</taxon>
        <taxon>Pseudomonadati</taxon>
        <taxon>Pseudomonadota</taxon>
        <taxon>Alphaproteobacteria</taxon>
        <taxon>Acetobacterales</taxon>
        <taxon>Acetobacteraceae</taxon>
        <taxon>Sorlinia</taxon>
    </lineage>
</organism>
<proteinExistence type="predicted"/>
<accession>A0ABU7U0U4</accession>
<evidence type="ECO:0000313" key="2">
    <source>
        <dbReference type="Proteomes" id="UP001312908"/>
    </source>
</evidence>
<dbReference type="RefSeq" id="WP_394819425.1">
    <property type="nucleotide sequence ID" value="NZ_JAWJZY010000002.1"/>
</dbReference>
<evidence type="ECO:0000313" key="1">
    <source>
        <dbReference type="EMBL" id="MEE8658505.1"/>
    </source>
</evidence>
<dbReference type="EMBL" id="JAWJZY010000002">
    <property type="protein sequence ID" value="MEE8658505.1"/>
    <property type="molecule type" value="Genomic_DNA"/>
</dbReference>
<keyword evidence="2" id="KW-1185">Reference proteome</keyword>
<gene>
    <name evidence="1" type="ORF">DOFOFD_05725</name>
</gene>
<name>A0ABU7U0U4_9PROT</name>
<protein>
    <submittedName>
        <fullName evidence="1">Uncharacterized protein</fullName>
    </submittedName>
</protein>
<sequence>MELLDQNAAQTCNEPDHHCDFEKKPNRLKTLMTAFSLRTGQSTMNYYEKINRPNFFQSLSQGLGRIFGILPPPDYSTVTLTPPSDPKTGRIDPKYLGSDAGRAYIRAMLNRFDYLKL</sequence>
<dbReference type="Proteomes" id="UP001312908">
    <property type="component" value="Unassembled WGS sequence"/>
</dbReference>
<comment type="caution">
    <text evidence="1">The sequence shown here is derived from an EMBL/GenBank/DDBJ whole genome shotgun (WGS) entry which is preliminary data.</text>
</comment>